<protein>
    <submittedName>
        <fullName evidence="2">Polypeptide N-acetylgalactosaminyltransferase 11</fullName>
    </submittedName>
</protein>
<gene>
    <name evidence="2" type="ORF">MDA_GLEAN10018934</name>
</gene>
<keyword evidence="2" id="KW-0808">Transferase</keyword>
<evidence type="ECO:0000313" key="2">
    <source>
        <dbReference type="EMBL" id="ELK31922.1"/>
    </source>
</evidence>
<dbReference type="InterPro" id="IPR035992">
    <property type="entry name" value="Ricin_B-like_lectins"/>
</dbReference>
<dbReference type="GO" id="GO:0016740">
    <property type="term" value="F:transferase activity"/>
    <property type="evidence" value="ECO:0007669"/>
    <property type="project" value="UniProtKB-KW"/>
</dbReference>
<evidence type="ECO:0000313" key="3">
    <source>
        <dbReference type="Proteomes" id="UP000010556"/>
    </source>
</evidence>
<proteinExistence type="predicted"/>
<dbReference type="EMBL" id="KB105943">
    <property type="protein sequence ID" value="ELK31922.1"/>
    <property type="molecule type" value="Genomic_DNA"/>
</dbReference>
<dbReference type="Gene3D" id="2.80.10.50">
    <property type="match status" value="1"/>
</dbReference>
<reference evidence="3" key="1">
    <citation type="journal article" date="2013" name="Science">
        <title>Comparative analysis of bat genomes provides insight into the evolution of flight and immunity.</title>
        <authorList>
            <person name="Zhang G."/>
            <person name="Cowled C."/>
            <person name="Shi Z."/>
            <person name="Huang Z."/>
            <person name="Bishop-Lilly K.A."/>
            <person name="Fang X."/>
            <person name="Wynne J.W."/>
            <person name="Xiong Z."/>
            <person name="Baker M.L."/>
            <person name="Zhao W."/>
            <person name="Tachedjian M."/>
            <person name="Zhu Y."/>
            <person name="Zhou P."/>
            <person name="Jiang X."/>
            <person name="Ng J."/>
            <person name="Yang L."/>
            <person name="Wu L."/>
            <person name="Xiao J."/>
            <person name="Feng Y."/>
            <person name="Chen Y."/>
            <person name="Sun X."/>
            <person name="Zhang Y."/>
            <person name="Marsh G.A."/>
            <person name="Crameri G."/>
            <person name="Broder C.C."/>
            <person name="Frey K.G."/>
            <person name="Wang L.F."/>
            <person name="Wang J."/>
        </authorList>
    </citation>
    <scope>NUCLEOTIDE SEQUENCE [LARGE SCALE GENOMIC DNA]</scope>
</reference>
<dbReference type="SUPFAM" id="SSF50370">
    <property type="entry name" value="Ricin B-like lectins"/>
    <property type="match status" value="1"/>
</dbReference>
<dbReference type="Proteomes" id="UP000010556">
    <property type="component" value="Unassembled WGS sequence"/>
</dbReference>
<evidence type="ECO:0000256" key="1">
    <source>
        <dbReference type="SAM" id="MobiDB-lite"/>
    </source>
</evidence>
<name>L5M0T3_MYODS</name>
<sequence>MSETQLSDPPQLRKCHRSGGSQQWAFGKRNQLSQVSAGQCLSMADPLSHNGYLAMAIYDTPLSYGIWKAKVNVMAGMAIHHARPARGTP</sequence>
<feature type="region of interest" description="Disordered" evidence="1">
    <location>
        <begin position="1"/>
        <end position="23"/>
    </location>
</feature>
<accession>L5M0T3</accession>
<keyword evidence="3" id="KW-1185">Reference proteome</keyword>
<dbReference type="AlphaFoldDB" id="L5M0T3"/>
<organism evidence="2 3">
    <name type="scientific">Myotis davidii</name>
    <name type="common">David's myotis</name>
    <dbReference type="NCBI Taxonomy" id="225400"/>
    <lineage>
        <taxon>Eukaryota</taxon>
        <taxon>Metazoa</taxon>
        <taxon>Chordata</taxon>
        <taxon>Craniata</taxon>
        <taxon>Vertebrata</taxon>
        <taxon>Euteleostomi</taxon>
        <taxon>Mammalia</taxon>
        <taxon>Eutheria</taxon>
        <taxon>Laurasiatheria</taxon>
        <taxon>Chiroptera</taxon>
        <taxon>Yangochiroptera</taxon>
        <taxon>Vespertilionidae</taxon>
        <taxon>Myotis</taxon>
    </lineage>
</organism>